<organism evidence="3">
    <name type="scientific">Dictyoglomus turgidum</name>
    <dbReference type="NCBI Taxonomy" id="513050"/>
    <lineage>
        <taxon>Bacteria</taxon>
        <taxon>Pseudomonadati</taxon>
        <taxon>Dictyoglomota</taxon>
        <taxon>Dictyoglomia</taxon>
        <taxon>Dictyoglomales</taxon>
        <taxon>Dictyoglomaceae</taxon>
        <taxon>Dictyoglomus</taxon>
    </lineage>
</organism>
<name>A0A7C3SNG2_9BACT</name>
<keyword evidence="1" id="KW-0175">Coiled coil</keyword>
<dbReference type="Pfam" id="PF04961">
    <property type="entry name" value="FTCD_C"/>
    <property type="match status" value="1"/>
</dbReference>
<evidence type="ECO:0000313" key="3">
    <source>
        <dbReference type="EMBL" id="HGB31021.1"/>
    </source>
</evidence>
<dbReference type="SUPFAM" id="SSF101262">
    <property type="entry name" value="Methenyltetrahydrofolate cyclohydrolase-like"/>
    <property type="match status" value="1"/>
</dbReference>
<dbReference type="EMBL" id="DTGA01000092">
    <property type="protein sequence ID" value="HGB31021.1"/>
    <property type="molecule type" value="Genomic_DNA"/>
</dbReference>
<accession>A0A7C3SNG2</accession>
<dbReference type="GO" id="GO:0003824">
    <property type="term" value="F:catalytic activity"/>
    <property type="evidence" value="ECO:0007669"/>
    <property type="project" value="InterPro"/>
</dbReference>
<dbReference type="AlphaFoldDB" id="A0A7C3SNG2"/>
<evidence type="ECO:0000256" key="1">
    <source>
        <dbReference type="SAM" id="Coils"/>
    </source>
</evidence>
<feature type="domain" description="Cyclodeaminase/cyclohydrolase" evidence="2">
    <location>
        <begin position="14"/>
        <end position="193"/>
    </location>
</feature>
<evidence type="ECO:0000259" key="2">
    <source>
        <dbReference type="Pfam" id="PF04961"/>
    </source>
</evidence>
<protein>
    <submittedName>
        <fullName evidence="3">Sugar ABC transporter substrate-binding protein</fullName>
    </submittedName>
</protein>
<gene>
    <name evidence="3" type="ORF">ENV35_04000</name>
</gene>
<comment type="caution">
    <text evidence="3">The sequence shown here is derived from an EMBL/GenBank/DDBJ whole genome shotgun (WGS) entry which is preliminary data.</text>
</comment>
<proteinExistence type="predicted"/>
<sequence>MESSKNIKFINYAIKEFIDLLASKEPAPGGGSAAALVGSIGVALSSMVANLTIGKEKFKDKEELMKEIVQKNEKLKKELLELIEKDAEAFNKVADALKLPKNNPEEKEKRKEILENALKEASLVPLEVMKKSLEALKILENTLGNSTPNAVSDIGVSALCLKSAIQSAWLNVKINLVSIRDKDFVYEIQRQAESLLEDGIQLANRIYEEVESVLQIS</sequence>
<dbReference type="InterPro" id="IPR007044">
    <property type="entry name" value="Cyclodeamin/CycHdrlase"/>
</dbReference>
<reference evidence="3" key="1">
    <citation type="journal article" date="2020" name="mSystems">
        <title>Genome- and Community-Level Interaction Insights into Carbon Utilization and Element Cycling Functions of Hydrothermarchaeota in Hydrothermal Sediment.</title>
        <authorList>
            <person name="Zhou Z."/>
            <person name="Liu Y."/>
            <person name="Xu W."/>
            <person name="Pan J."/>
            <person name="Luo Z.H."/>
            <person name="Li M."/>
        </authorList>
    </citation>
    <scope>NUCLEOTIDE SEQUENCE [LARGE SCALE GENOMIC DNA]</scope>
    <source>
        <strain evidence="3">SpSt-751</strain>
    </source>
</reference>
<feature type="coiled-coil region" evidence="1">
    <location>
        <begin position="58"/>
        <end position="92"/>
    </location>
</feature>
<dbReference type="Gene3D" id="1.20.120.680">
    <property type="entry name" value="Formiminotetrahydrofolate cyclodeaminase monomer, up-and-down helical bundle"/>
    <property type="match status" value="1"/>
</dbReference>
<dbReference type="InterPro" id="IPR036178">
    <property type="entry name" value="Formintransfe-cycloase-like_sf"/>
</dbReference>